<gene>
    <name evidence="3" type="ORF">X777_16398</name>
</gene>
<evidence type="ECO:0000313" key="4">
    <source>
        <dbReference type="Proteomes" id="UP000053097"/>
    </source>
</evidence>
<feature type="coiled-coil region" evidence="1">
    <location>
        <begin position="364"/>
        <end position="401"/>
    </location>
</feature>
<organism evidence="3 4">
    <name type="scientific">Ooceraea biroi</name>
    <name type="common">Clonal raider ant</name>
    <name type="synonym">Cerapachys biroi</name>
    <dbReference type="NCBI Taxonomy" id="2015173"/>
    <lineage>
        <taxon>Eukaryota</taxon>
        <taxon>Metazoa</taxon>
        <taxon>Ecdysozoa</taxon>
        <taxon>Arthropoda</taxon>
        <taxon>Hexapoda</taxon>
        <taxon>Insecta</taxon>
        <taxon>Pterygota</taxon>
        <taxon>Neoptera</taxon>
        <taxon>Endopterygota</taxon>
        <taxon>Hymenoptera</taxon>
        <taxon>Apocrita</taxon>
        <taxon>Aculeata</taxon>
        <taxon>Formicoidea</taxon>
        <taxon>Formicidae</taxon>
        <taxon>Dorylinae</taxon>
        <taxon>Ooceraea</taxon>
    </lineage>
</organism>
<accession>A0A026WX38</accession>
<feature type="domain" description="DUF8207" evidence="2">
    <location>
        <begin position="188"/>
        <end position="276"/>
    </location>
</feature>
<dbReference type="InterPro" id="IPR058520">
    <property type="entry name" value="DUF8207"/>
</dbReference>
<evidence type="ECO:0000256" key="1">
    <source>
        <dbReference type="SAM" id="Coils"/>
    </source>
</evidence>
<dbReference type="Proteomes" id="UP000053097">
    <property type="component" value="Unassembled WGS sequence"/>
</dbReference>
<evidence type="ECO:0000313" key="3">
    <source>
        <dbReference type="EMBL" id="EZA59699.1"/>
    </source>
</evidence>
<reference evidence="3 4" key="1">
    <citation type="journal article" date="2014" name="Curr. Biol.">
        <title>The genome of the clonal raider ant Cerapachys biroi.</title>
        <authorList>
            <person name="Oxley P.R."/>
            <person name="Ji L."/>
            <person name="Fetter-Pruneda I."/>
            <person name="McKenzie S.K."/>
            <person name="Li C."/>
            <person name="Hu H."/>
            <person name="Zhang G."/>
            <person name="Kronauer D.J."/>
        </authorList>
    </citation>
    <scope>NUCLEOTIDE SEQUENCE [LARGE SCALE GENOMIC DNA]</scope>
</reference>
<dbReference type="AlphaFoldDB" id="A0A026WX38"/>
<name>A0A026WX38_OOCBI</name>
<keyword evidence="1" id="KW-0175">Coiled coil</keyword>
<sequence>MRFREKIARAIEKTSESIRKKHRALKTGMIDDDIAVRTHLGPIIEPLQKIVDNSSIRAVKDEPDVAVEVPYTPKREPDVGLEILRAPKREKKIVIRSGIKRKLPRTESSDTADASTITSTPLTTIGTIQSPMNLLTDDESIFETTNESFATSVQREVQTPEGQEVLRTHLGSLSQKYVEAVIRSDKDIDTVYGVYLSNGGMKFGCKPFDVDHEDHIILDNVRYKGTPGLYELIFKRMPDDIVYSDDDLEKYRSMLLVTNAYRRDHSARGQTSDNIATKSNMEKSIDTLRVKHEELEKKIIDMQKKIAMLDFYRDNADRKIDRRVAELNEKIDMMDKRFPTVYSTLRNHVTNINHETRVGFIADLQNVNARLDSYQKESNDRTREQEKINAAQKEFNNMVHEQRKVNVGNLTAMEKNVYSVWDAIMELRSKHPKN</sequence>
<dbReference type="PANTHER" id="PTHR35374">
    <property type="entry name" value="CYCLIN-DEPENDENT KINASE 11A-LIKE"/>
    <property type="match status" value="1"/>
</dbReference>
<dbReference type="OrthoDB" id="7552280at2759"/>
<dbReference type="PANTHER" id="PTHR35374:SF1">
    <property type="entry name" value="PROTEIN KINASE DOMAIN-CONTAINING PROTEIN"/>
    <property type="match status" value="1"/>
</dbReference>
<dbReference type="Pfam" id="PF26634">
    <property type="entry name" value="DUF8207"/>
    <property type="match status" value="1"/>
</dbReference>
<evidence type="ECO:0000259" key="2">
    <source>
        <dbReference type="Pfam" id="PF26634"/>
    </source>
</evidence>
<feature type="coiled-coil region" evidence="1">
    <location>
        <begin position="278"/>
        <end position="305"/>
    </location>
</feature>
<keyword evidence="4" id="KW-1185">Reference proteome</keyword>
<dbReference type="EMBL" id="KK107097">
    <property type="protein sequence ID" value="EZA59699.1"/>
    <property type="molecule type" value="Genomic_DNA"/>
</dbReference>
<proteinExistence type="predicted"/>
<protein>
    <recommendedName>
        <fullName evidence="2">DUF8207 domain-containing protein</fullName>
    </recommendedName>
</protein>